<organism evidence="8 9">
    <name type="scientific">Amazona collaria</name>
    <name type="common">yellow-billed parrot</name>
    <dbReference type="NCBI Taxonomy" id="241587"/>
    <lineage>
        <taxon>Eukaryota</taxon>
        <taxon>Metazoa</taxon>
        <taxon>Chordata</taxon>
        <taxon>Craniata</taxon>
        <taxon>Vertebrata</taxon>
        <taxon>Euteleostomi</taxon>
        <taxon>Archelosauria</taxon>
        <taxon>Archosauria</taxon>
        <taxon>Dinosauria</taxon>
        <taxon>Saurischia</taxon>
        <taxon>Theropoda</taxon>
        <taxon>Coelurosauria</taxon>
        <taxon>Aves</taxon>
        <taxon>Neognathae</taxon>
        <taxon>Neoaves</taxon>
        <taxon>Telluraves</taxon>
        <taxon>Australaves</taxon>
        <taxon>Psittaciformes</taxon>
        <taxon>Psittacidae</taxon>
        <taxon>Amazona</taxon>
    </lineage>
</organism>
<keyword evidence="3" id="KW-1133">Transmembrane helix</keyword>
<dbReference type="InterPro" id="IPR013783">
    <property type="entry name" value="Ig-like_fold"/>
</dbReference>
<dbReference type="InterPro" id="IPR013106">
    <property type="entry name" value="Ig_V-set"/>
</dbReference>
<keyword evidence="4" id="KW-0472">Membrane</keyword>
<proteinExistence type="predicted"/>
<sequence length="303" mass="35105">MLLLAALVATTAWSCKSFFIPLSFLIGTHGCAIRHLPHTSEFQLMASFLLLSFLDGFAQIYPVQSPISITKSQRSARMTCEIKTSEEMFESMSIHWYQQKEGRAPERLLLFSEGRLSVETGFLARRYMVEKVSIQKRFILTIKDVIPDDAATYYCAYWDAHHDRNSKIITAKSPQQLNYRCHEMRGLWLLKESPSKVSAKAVLLFLSWETNSEILQKEHENQITYVCLVEKFYPEVIRVTWTDEKNEEVTGNVVKGDTWKATENEEYSIGSWLTVPVENKDKKYYCKYEHESQERSLPTQGID</sequence>
<dbReference type="SMART" id="SM00409">
    <property type="entry name" value="IG"/>
    <property type="match status" value="1"/>
</dbReference>
<reference evidence="8" key="1">
    <citation type="submission" date="2025-08" db="UniProtKB">
        <authorList>
            <consortium name="Ensembl"/>
        </authorList>
    </citation>
    <scope>IDENTIFICATION</scope>
</reference>
<dbReference type="PANTHER" id="PTHR19256:SF65">
    <property type="entry name" value="T CELL RECEPTOR GAMMA CONSTANT 1-RELATED"/>
    <property type="match status" value="1"/>
</dbReference>
<dbReference type="AlphaFoldDB" id="A0A8B9FWQ4"/>
<dbReference type="Gene3D" id="2.60.40.10">
    <property type="entry name" value="Immunoglobulins"/>
    <property type="match status" value="2"/>
</dbReference>
<protein>
    <recommendedName>
        <fullName evidence="7">Ig-like domain-containing protein</fullName>
    </recommendedName>
</protein>
<comment type="subcellular location">
    <subcellularLocation>
        <location evidence="1">Membrane</location>
    </subcellularLocation>
</comment>
<keyword evidence="6" id="KW-0393">Immunoglobulin domain</keyword>
<name>A0A8B9FWQ4_9PSIT</name>
<evidence type="ECO:0000256" key="1">
    <source>
        <dbReference type="ARBA" id="ARBA00004370"/>
    </source>
</evidence>
<dbReference type="Ensembl" id="ENSACOT00000016716.1">
    <property type="protein sequence ID" value="ENSACOP00000016140.1"/>
    <property type="gene ID" value="ENSACOG00000011108.1"/>
</dbReference>
<dbReference type="InterPro" id="IPR003597">
    <property type="entry name" value="Ig_C1-set"/>
</dbReference>
<evidence type="ECO:0000256" key="2">
    <source>
        <dbReference type="ARBA" id="ARBA00022692"/>
    </source>
</evidence>
<evidence type="ECO:0000313" key="9">
    <source>
        <dbReference type="Proteomes" id="UP000694522"/>
    </source>
</evidence>
<dbReference type="InterPro" id="IPR051117">
    <property type="entry name" value="TRG_var/const_region"/>
</dbReference>
<dbReference type="Pfam" id="PF07686">
    <property type="entry name" value="V-set"/>
    <property type="match status" value="1"/>
</dbReference>
<reference evidence="8" key="2">
    <citation type="submission" date="2025-09" db="UniProtKB">
        <authorList>
            <consortium name="Ensembl"/>
        </authorList>
    </citation>
    <scope>IDENTIFICATION</scope>
</reference>
<feature type="domain" description="Ig-like" evidence="7">
    <location>
        <begin position="194"/>
        <end position="298"/>
    </location>
</feature>
<dbReference type="Pfam" id="PF07654">
    <property type="entry name" value="C1-set"/>
    <property type="match status" value="1"/>
</dbReference>
<dbReference type="InterPro" id="IPR036179">
    <property type="entry name" value="Ig-like_dom_sf"/>
</dbReference>
<dbReference type="SMART" id="SM00407">
    <property type="entry name" value="IGc1"/>
    <property type="match status" value="1"/>
</dbReference>
<evidence type="ECO:0000256" key="5">
    <source>
        <dbReference type="ARBA" id="ARBA00023170"/>
    </source>
</evidence>
<dbReference type="GO" id="GO:0016020">
    <property type="term" value="C:membrane"/>
    <property type="evidence" value="ECO:0007669"/>
    <property type="project" value="UniProtKB-SubCell"/>
</dbReference>
<evidence type="ECO:0000313" key="8">
    <source>
        <dbReference type="Ensembl" id="ENSACOP00000016140.1"/>
    </source>
</evidence>
<keyword evidence="5" id="KW-0675">Receptor</keyword>
<dbReference type="PROSITE" id="PS50835">
    <property type="entry name" value="IG_LIKE"/>
    <property type="match status" value="2"/>
</dbReference>
<keyword evidence="2" id="KW-0812">Transmembrane</keyword>
<evidence type="ECO:0000256" key="6">
    <source>
        <dbReference type="ARBA" id="ARBA00023319"/>
    </source>
</evidence>
<accession>A0A8B9FWQ4</accession>
<evidence type="ECO:0000256" key="3">
    <source>
        <dbReference type="ARBA" id="ARBA00022989"/>
    </source>
</evidence>
<evidence type="ECO:0000256" key="4">
    <source>
        <dbReference type="ARBA" id="ARBA00023136"/>
    </source>
</evidence>
<keyword evidence="9" id="KW-1185">Reference proteome</keyword>
<evidence type="ECO:0000259" key="7">
    <source>
        <dbReference type="PROSITE" id="PS50835"/>
    </source>
</evidence>
<dbReference type="InterPro" id="IPR003599">
    <property type="entry name" value="Ig_sub"/>
</dbReference>
<feature type="domain" description="Ig-like" evidence="7">
    <location>
        <begin position="62"/>
        <end position="155"/>
    </location>
</feature>
<dbReference type="SUPFAM" id="SSF48726">
    <property type="entry name" value="Immunoglobulin"/>
    <property type="match status" value="2"/>
</dbReference>
<dbReference type="SMART" id="SM00406">
    <property type="entry name" value="IGv"/>
    <property type="match status" value="1"/>
</dbReference>
<dbReference type="InterPro" id="IPR007110">
    <property type="entry name" value="Ig-like_dom"/>
</dbReference>
<dbReference type="Proteomes" id="UP000694522">
    <property type="component" value="Unplaced"/>
</dbReference>
<dbReference type="PANTHER" id="PTHR19256">
    <property type="entry name" value="T-CELL RECEPTOR GAMMA CHAIN"/>
    <property type="match status" value="1"/>
</dbReference>